<sequence length="76" mass="9014">MKKKTTIDSSPESSLLFTQKLLLHYYNFKIWYYGKFVKDAGVSEPSEKYLMYITRKNNLLNDLKEENREAERESAA</sequence>
<name>A0A5R9EZE3_9BACL</name>
<gene>
    <name evidence="1" type="ORF">FCL54_19600</name>
</gene>
<keyword evidence="2" id="KW-1185">Reference proteome</keyword>
<dbReference type="EMBL" id="SWLG01000019">
    <property type="protein sequence ID" value="TLS35566.1"/>
    <property type="molecule type" value="Genomic_DNA"/>
</dbReference>
<dbReference type="RefSeq" id="WP_138128634.1">
    <property type="nucleotide sequence ID" value="NZ_SWLG01000019.1"/>
</dbReference>
<accession>A0A5R9EZE3</accession>
<dbReference type="AlphaFoldDB" id="A0A5R9EZE3"/>
<organism evidence="1 2">
    <name type="scientific">Exobacillus caeni</name>
    <dbReference type="NCBI Taxonomy" id="2574798"/>
    <lineage>
        <taxon>Bacteria</taxon>
        <taxon>Bacillati</taxon>
        <taxon>Bacillota</taxon>
        <taxon>Bacilli</taxon>
        <taxon>Bacillales</taxon>
        <taxon>Guptibacillaceae</taxon>
        <taxon>Exobacillus</taxon>
    </lineage>
</organism>
<comment type="caution">
    <text evidence="1">The sequence shown here is derived from an EMBL/GenBank/DDBJ whole genome shotgun (WGS) entry which is preliminary data.</text>
</comment>
<evidence type="ECO:0000313" key="2">
    <source>
        <dbReference type="Proteomes" id="UP000308230"/>
    </source>
</evidence>
<reference evidence="1 2" key="1">
    <citation type="submission" date="2019-04" db="EMBL/GenBank/DDBJ databases">
        <title>Bacillus caeni sp. nov., a bacterium isolated from mangrove sediment.</title>
        <authorList>
            <person name="Huang H."/>
            <person name="Mo K."/>
            <person name="Hu Y."/>
        </authorList>
    </citation>
    <scope>NUCLEOTIDE SEQUENCE [LARGE SCALE GENOMIC DNA]</scope>
    <source>
        <strain evidence="1 2">HB172195</strain>
    </source>
</reference>
<protein>
    <submittedName>
        <fullName evidence="1">Uncharacterized protein</fullName>
    </submittedName>
</protein>
<dbReference type="Proteomes" id="UP000308230">
    <property type="component" value="Unassembled WGS sequence"/>
</dbReference>
<proteinExistence type="predicted"/>
<evidence type="ECO:0000313" key="1">
    <source>
        <dbReference type="EMBL" id="TLS35566.1"/>
    </source>
</evidence>